<name>A0A0L0T707_ALLM3</name>
<dbReference type="AlphaFoldDB" id="A0A0L0T707"/>
<dbReference type="Proteomes" id="UP000054350">
    <property type="component" value="Unassembled WGS sequence"/>
</dbReference>
<dbReference type="PANTHER" id="PTHR34365:SF7">
    <property type="entry name" value="GLYCINE-RICH DOMAIN-CONTAINING PROTEIN 1"/>
    <property type="match status" value="1"/>
</dbReference>
<dbReference type="OrthoDB" id="2684236at2759"/>
<dbReference type="EMBL" id="GG745365">
    <property type="protein sequence ID" value="KNE70369.1"/>
    <property type="molecule type" value="Genomic_DNA"/>
</dbReference>
<gene>
    <name evidence="1" type="ORF">AMAG_14509</name>
</gene>
<keyword evidence="2" id="KW-1185">Reference proteome</keyword>
<dbReference type="InterPro" id="IPR009836">
    <property type="entry name" value="GRDP-like"/>
</dbReference>
<accession>A0A0L0T707</accession>
<evidence type="ECO:0000313" key="1">
    <source>
        <dbReference type="EMBL" id="KNE70369.1"/>
    </source>
</evidence>
<sequence>MIEKPIVSDSLLLPGNRHRFTHVIHAQRDVMVGPWSMDLVHTMRRQRRFSKTMFDHVVSAGCSATDAAVTEALAQYPKFLAMAVARTASAFLVLTGPIDFAKHTHLLSPAAYAVHTGAIVGRVIARDDSDDEMSEALIADGSRAMPRV</sequence>
<proteinExistence type="predicted"/>
<reference evidence="2" key="2">
    <citation type="submission" date="2009-11" db="EMBL/GenBank/DDBJ databases">
        <title>The Genome Sequence of Allomyces macrogynus strain ATCC 38327.</title>
        <authorList>
            <consortium name="The Broad Institute Genome Sequencing Platform"/>
            <person name="Russ C."/>
            <person name="Cuomo C."/>
            <person name="Shea T."/>
            <person name="Young S.K."/>
            <person name="Zeng Q."/>
            <person name="Koehrsen M."/>
            <person name="Haas B."/>
            <person name="Borodovsky M."/>
            <person name="Guigo R."/>
            <person name="Alvarado L."/>
            <person name="Berlin A."/>
            <person name="Borenstein D."/>
            <person name="Chen Z."/>
            <person name="Engels R."/>
            <person name="Freedman E."/>
            <person name="Gellesch M."/>
            <person name="Goldberg J."/>
            <person name="Griggs A."/>
            <person name="Gujja S."/>
            <person name="Heiman D."/>
            <person name="Hepburn T."/>
            <person name="Howarth C."/>
            <person name="Jen D."/>
            <person name="Larson L."/>
            <person name="Lewis B."/>
            <person name="Mehta T."/>
            <person name="Park D."/>
            <person name="Pearson M."/>
            <person name="Roberts A."/>
            <person name="Saif S."/>
            <person name="Shenoy N."/>
            <person name="Sisk P."/>
            <person name="Stolte C."/>
            <person name="Sykes S."/>
            <person name="Walk T."/>
            <person name="White J."/>
            <person name="Yandava C."/>
            <person name="Burger G."/>
            <person name="Gray M.W."/>
            <person name="Holland P.W.H."/>
            <person name="King N."/>
            <person name="Lang F.B.F."/>
            <person name="Roger A.J."/>
            <person name="Ruiz-Trillo I."/>
            <person name="Lander E."/>
            <person name="Nusbaum C."/>
        </authorList>
    </citation>
    <scope>NUCLEOTIDE SEQUENCE [LARGE SCALE GENOMIC DNA]</scope>
    <source>
        <strain evidence="2">ATCC 38327</strain>
    </source>
</reference>
<dbReference type="VEuPathDB" id="FungiDB:AMAG_14509"/>
<organism evidence="1 2">
    <name type="scientific">Allomyces macrogynus (strain ATCC 38327)</name>
    <name type="common">Allomyces javanicus var. macrogynus</name>
    <dbReference type="NCBI Taxonomy" id="578462"/>
    <lineage>
        <taxon>Eukaryota</taxon>
        <taxon>Fungi</taxon>
        <taxon>Fungi incertae sedis</taxon>
        <taxon>Blastocladiomycota</taxon>
        <taxon>Blastocladiomycetes</taxon>
        <taxon>Blastocladiales</taxon>
        <taxon>Blastocladiaceae</taxon>
        <taxon>Allomyces</taxon>
    </lineage>
</organism>
<dbReference type="Pfam" id="PF07173">
    <property type="entry name" value="GRDP-like"/>
    <property type="match status" value="1"/>
</dbReference>
<dbReference type="PANTHER" id="PTHR34365">
    <property type="entry name" value="ENOLASE (DUF1399)"/>
    <property type="match status" value="1"/>
</dbReference>
<protein>
    <submittedName>
        <fullName evidence="1">Uncharacterized protein</fullName>
    </submittedName>
</protein>
<evidence type="ECO:0000313" key="2">
    <source>
        <dbReference type="Proteomes" id="UP000054350"/>
    </source>
</evidence>
<reference evidence="1 2" key="1">
    <citation type="submission" date="2009-11" db="EMBL/GenBank/DDBJ databases">
        <title>Annotation of Allomyces macrogynus ATCC 38327.</title>
        <authorList>
            <consortium name="The Broad Institute Genome Sequencing Platform"/>
            <person name="Russ C."/>
            <person name="Cuomo C."/>
            <person name="Burger G."/>
            <person name="Gray M.W."/>
            <person name="Holland P.W.H."/>
            <person name="King N."/>
            <person name="Lang F.B.F."/>
            <person name="Roger A.J."/>
            <person name="Ruiz-Trillo I."/>
            <person name="Young S.K."/>
            <person name="Zeng Q."/>
            <person name="Gargeya S."/>
            <person name="Fitzgerald M."/>
            <person name="Haas B."/>
            <person name="Abouelleil A."/>
            <person name="Alvarado L."/>
            <person name="Arachchi H.M."/>
            <person name="Berlin A."/>
            <person name="Chapman S.B."/>
            <person name="Gearin G."/>
            <person name="Goldberg J."/>
            <person name="Griggs A."/>
            <person name="Gujja S."/>
            <person name="Hansen M."/>
            <person name="Heiman D."/>
            <person name="Howarth C."/>
            <person name="Larimer J."/>
            <person name="Lui A."/>
            <person name="MacDonald P.J.P."/>
            <person name="McCowen C."/>
            <person name="Montmayeur A."/>
            <person name="Murphy C."/>
            <person name="Neiman D."/>
            <person name="Pearson M."/>
            <person name="Priest M."/>
            <person name="Roberts A."/>
            <person name="Saif S."/>
            <person name="Shea T."/>
            <person name="Sisk P."/>
            <person name="Stolte C."/>
            <person name="Sykes S."/>
            <person name="Wortman J."/>
            <person name="Nusbaum C."/>
            <person name="Birren B."/>
        </authorList>
    </citation>
    <scope>NUCLEOTIDE SEQUENCE [LARGE SCALE GENOMIC DNA]</scope>
    <source>
        <strain evidence="1 2">ATCC 38327</strain>
    </source>
</reference>